<protein>
    <recommendedName>
        <fullName evidence="7">peptidoglycan glycosyltransferase</fullName>
        <ecNumber evidence="7">2.4.99.28</ecNumber>
    </recommendedName>
</protein>
<dbReference type="SUPFAM" id="SSF53955">
    <property type="entry name" value="Lysozyme-like"/>
    <property type="match status" value="1"/>
</dbReference>
<dbReference type="InterPro" id="IPR023346">
    <property type="entry name" value="Lysozyme-like_dom_sf"/>
</dbReference>
<evidence type="ECO:0000256" key="6">
    <source>
        <dbReference type="ARBA" id="ARBA00023268"/>
    </source>
</evidence>
<keyword evidence="14" id="KW-1185">Reference proteome</keyword>
<evidence type="ECO:0000259" key="11">
    <source>
        <dbReference type="Pfam" id="PF00905"/>
    </source>
</evidence>
<comment type="catalytic activity">
    <reaction evidence="8">
        <text>[GlcNAc-(1-&gt;4)-Mur2Ac(oyl-L-Ala-gamma-D-Glu-L-Lys-D-Ala-D-Ala)](n)-di-trans,octa-cis-undecaprenyl diphosphate + beta-D-GlcNAc-(1-&gt;4)-Mur2Ac(oyl-L-Ala-gamma-D-Glu-L-Lys-D-Ala-D-Ala)-di-trans,octa-cis-undecaprenyl diphosphate = [GlcNAc-(1-&gt;4)-Mur2Ac(oyl-L-Ala-gamma-D-Glu-L-Lys-D-Ala-D-Ala)](n+1)-di-trans,octa-cis-undecaprenyl diphosphate + di-trans,octa-cis-undecaprenyl diphosphate + H(+)</text>
        <dbReference type="Rhea" id="RHEA:23708"/>
        <dbReference type="Rhea" id="RHEA-COMP:9602"/>
        <dbReference type="Rhea" id="RHEA-COMP:9603"/>
        <dbReference type="ChEBI" id="CHEBI:15378"/>
        <dbReference type="ChEBI" id="CHEBI:58405"/>
        <dbReference type="ChEBI" id="CHEBI:60033"/>
        <dbReference type="ChEBI" id="CHEBI:78435"/>
        <dbReference type="EC" id="2.4.99.28"/>
    </reaction>
</comment>
<dbReference type="InterPro" id="IPR050396">
    <property type="entry name" value="Glycosyltr_51/Transpeptidase"/>
</dbReference>
<keyword evidence="1 13" id="KW-0121">Carboxypeptidase</keyword>
<keyword evidence="9" id="KW-0812">Transmembrane</keyword>
<feature type="domain" description="Penicillin-binding protein transpeptidase" evidence="11">
    <location>
        <begin position="448"/>
        <end position="712"/>
    </location>
</feature>
<dbReference type="EC" id="2.4.99.28" evidence="7"/>
<dbReference type="GO" id="GO:0008658">
    <property type="term" value="F:penicillin binding"/>
    <property type="evidence" value="ECO:0007669"/>
    <property type="project" value="InterPro"/>
</dbReference>
<feature type="signal peptide" evidence="10">
    <location>
        <begin position="1"/>
        <end position="24"/>
    </location>
</feature>
<gene>
    <name evidence="13" type="ORF">U14_05240</name>
</gene>
<dbReference type="SUPFAM" id="SSF56601">
    <property type="entry name" value="beta-lactamase/transpeptidase-like"/>
    <property type="match status" value="1"/>
</dbReference>
<dbReference type="Gene3D" id="1.10.3810.10">
    <property type="entry name" value="Biosynthetic peptidoglycan transglycosylase-like"/>
    <property type="match status" value="1"/>
</dbReference>
<dbReference type="Pfam" id="PF00912">
    <property type="entry name" value="Transgly"/>
    <property type="match status" value="1"/>
</dbReference>
<dbReference type="PANTHER" id="PTHR32282:SF33">
    <property type="entry name" value="PEPTIDOGLYCAN GLYCOSYLTRANSFERASE"/>
    <property type="match status" value="1"/>
</dbReference>
<dbReference type="Gene3D" id="3.40.710.10">
    <property type="entry name" value="DD-peptidase/beta-lactamase superfamily"/>
    <property type="match status" value="1"/>
</dbReference>
<dbReference type="GO" id="GO:0008955">
    <property type="term" value="F:peptidoglycan glycosyltransferase activity"/>
    <property type="evidence" value="ECO:0007669"/>
    <property type="project" value="UniProtKB-EC"/>
</dbReference>
<evidence type="ECO:0000256" key="4">
    <source>
        <dbReference type="ARBA" id="ARBA00022679"/>
    </source>
</evidence>
<evidence type="ECO:0000256" key="7">
    <source>
        <dbReference type="ARBA" id="ARBA00044770"/>
    </source>
</evidence>
<evidence type="ECO:0000256" key="2">
    <source>
        <dbReference type="ARBA" id="ARBA00022670"/>
    </source>
</evidence>
<feature type="chain" id="PRO_5001755247" description="peptidoglycan glycosyltransferase" evidence="10">
    <location>
        <begin position="25"/>
        <end position="727"/>
    </location>
</feature>
<dbReference type="PANTHER" id="PTHR32282">
    <property type="entry name" value="BINDING PROTEIN TRANSPEPTIDASE, PUTATIVE-RELATED"/>
    <property type="match status" value="1"/>
</dbReference>
<evidence type="ECO:0000313" key="14">
    <source>
        <dbReference type="Proteomes" id="UP000030700"/>
    </source>
</evidence>
<dbReference type="InterPro" id="IPR036950">
    <property type="entry name" value="PBP_transglycosylase"/>
</dbReference>
<dbReference type="GO" id="GO:0004180">
    <property type="term" value="F:carboxypeptidase activity"/>
    <property type="evidence" value="ECO:0007669"/>
    <property type="project" value="UniProtKB-KW"/>
</dbReference>
<dbReference type="InterPro" id="IPR012338">
    <property type="entry name" value="Beta-lactam/transpept-like"/>
</dbReference>
<dbReference type="STRING" id="1499966.U14_05240"/>
<dbReference type="HOGENOM" id="CLU_006354_2_7_0"/>
<keyword evidence="9" id="KW-1133">Transmembrane helix</keyword>
<evidence type="ECO:0000256" key="5">
    <source>
        <dbReference type="ARBA" id="ARBA00022801"/>
    </source>
</evidence>
<evidence type="ECO:0000256" key="10">
    <source>
        <dbReference type="SAM" id="SignalP"/>
    </source>
</evidence>
<evidence type="ECO:0000256" key="3">
    <source>
        <dbReference type="ARBA" id="ARBA00022676"/>
    </source>
</evidence>
<dbReference type="EMBL" id="DF820460">
    <property type="protein sequence ID" value="GAK53963.1"/>
    <property type="molecule type" value="Genomic_DNA"/>
</dbReference>
<evidence type="ECO:0000256" key="1">
    <source>
        <dbReference type="ARBA" id="ARBA00022645"/>
    </source>
</evidence>
<dbReference type="InterPro" id="IPR001264">
    <property type="entry name" value="Glyco_trans_51"/>
</dbReference>
<feature type="domain" description="Glycosyl transferase family 51" evidence="12">
    <location>
        <begin position="179"/>
        <end position="354"/>
    </location>
</feature>
<evidence type="ECO:0000313" key="13">
    <source>
        <dbReference type="EMBL" id="GAK53963.1"/>
    </source>
</evidence>
<keyword evidence="9" id="KW-0472">Membrane</keyword>
<dbReference type="Pfam" id="PF00905">
    <property type="entry name" value="Transpeptidase"/>
    <property type="match status" value="1"/>
</dbReference>
<evidence type="ECO:0000256" key="8">
    <source>
        <dbReference type="ARBA" id="ARBA00049902"/>
    </source>
</evidence>
<keyword evidence="5" id="KW-0378">Hydrolase</keyword>
<feature type="transmembrane region" description="Helical" evidence="9">
    <location>
        <begin position="34"/>
        <end position="53"/>
    </location>
</feature>
<dbReference type="GO" id="GO:0030288">
    <property type="term" value="C:outer membrane-bounded periplasmic space"/>
    <property type="evidence" value="ECO:0007669"/>
    <property type="project" value="TreeGrafter"/>
</dbReference>
<accession>A0A081BRD2</accession>
<dbReference type="AlphaFoldDB" id="A0A081BRD2"/>
<organism evidence="13">
    <name type="scientific">Candidatus Moduliflexus flocculans</name>
    <dbReference type="NCBI Taxonomy" id="1499966"/>
    <lineage>
        <taxon>Bacteria</taxon>
        <taxon>Candidatus Moduliflexota</taxon>
        <taxon>Candidatus Moduliflexia</taxon>
        <taxon>Candidatus Moduliflexales</taxon>
        <taxon>Candidatus Moduliflexaceae</taxon>
    </lineage>
</organism>
<evidence type="ECO:0000256" key="9">
    <source>
        <dbReference type="SAM" id="Phobius"/>
    </source>
</evidence>
<keyword evidence="2" id="KW-0645">Protease</keyword>
<keyword evidence="10" id="KW-0732">Signal</keyword>
<sequence length="727" mass="80663">MNRSIVMGKCLISAGLAAASGAWATYLFEPVNPATQAFLFLIPLALFGVGLVYDVARKRTTWLPPVITRIVRFERRSFQDVLDSLSPQERSELGRMFAGGAENHQGGMAIYRKRAARSWLPLARFLGINLGIAIALLLLHAAGVWLFLPDKTQIDQIAQHVQLQFRKTPQGIEFGGVINELYTPIDSLSEEMQAAVIAREDVRFLSHWGWDWRGKLRAMSKSAAYIVTFGHFGGKQGGSTITEQLAKNLFLSADRGLFSGLRRKFKERILAFKLETYYDKPRLLEMYLNRAYFGKGAYGVETAARLYFNRQPNELRDMNTYEAAILAQSLPRPNAYNCVANPDRAAKETRKLLTEVGKPIDEVRLRATLERCVQNGRRSLKTPEVRYLRDWIVAQIEAADYAKHLRGDFTVVTTMNARMQRFAQDAVTTAFYRAEEHGLLSPENAPQAAVVMLMPDGAVRAMLGGCDYNESQYQRITQAKRQPGSTFKLFVYLTALEQGWKPEDTISDQPDADGWPRNGTHGHSPTPVTLLNAFAESRNAAAVNLLKKVGADAVKATARRFGIDSDFQPDPGLALALGVREVTPLQMTAAYTEIGNGGFAIAPYGVIGVRTKGGAIRYWHRAETPRRIVKDAVNKEAVRLMRAVVKDGTGQAARFDDHDIIGKTGTTQGNSDAWFIGCSAYLCAGVWIGYDTPQAMPFSGGSLPAEIFRESMRKTHDAFVLPPKALP</sequence>
<name>A0A081BRD2_9BACT</name>
<dbReference type="GO" id="GO:0009252">
    <property type="term" value="P:peptidoglycan biosynthetic process"/>
    <property type="evidence" value="ECO:0007669"/>
    <property type="project" value="TreeGrafter"/>
</dbReference>
<dbReference type="InterPro" id="IPR001460">
    <property type="entry name" value="PCN-bd_Tpept"/>
</dbReference>
<keyword evidence="3" id="KW-0328">Glycosyltransferase</keyword>
<proteinExistence type="predicted"/>
<evidence type="ECO:0000259" key="12">
    <source>
        <dbReference type="Pfam" id="PF00912"/>
    </source>
</evidence>
<keyword evidence="4" id="KW-0808">Transferase</keyword>
<keyword evidence="6" id="KW-0511">Multifunctional enzyme</keyword>
<dbReference type="GO" id="GO:0006508">
    <property type="term" value="P:proteolysis"/>
    <property type="evidence" value="ECO:0007669"/>
    <property type="project" value="UniProtKB-KW"/>
</dbReference>
<reference evidence="13" key="1">
    <citation type="journal article" date="2015" name="PeerJ">
        <title>First genomic representation of candidate bacterial phylum KSB3 points to enhanced environmental sensing as a trigger of wastewater bulking.</title>
        <authorList>
            <person name="Sekiguchi Y."/>
            <person name="Ohashi A."/>
            <person name="Parks D.H."/>
            <person name="Yamauchi T."/>
            <person name="Tyson G.W."/>
            <person name="Hugenholtz P."/>
        </authorList>
    </citation>
    <scope>NUCLEOTIDE SEQUENCE [LARGE SCALE GENOMIC DNA]</scope>
</reference>
<dbReference type="Proteomes" id="UP000030700">
    <property type="component" value="Unassembled WGS sequence"/>
</dbReference>
<feature type="transmembrane region" description="Helical" evidence="9">
    <location>
        <begin position="122"/>
        <end position="148"/>
    </location>
</feature>